<evidence type="ECO:0000259" key="4">
    <source>
        <dbReference type="Pfam" id="PF08236"/>
    </source>
</evidence>
<gene>
    <name evidence="5" type="ORF">OBRU01_19956</name>
</gene>
<dbReference type="InterPro" id="IPR042294">
    <property type="entry name" value="SETD2_animal"/>
</dbReference>
<protein>
    <submittedName>
        <fullName evidence="5">Putative histone-lysine N-methyltransferase</fullName>
    </submittedName>
</protein>
<sequence>MSIPIPSPVILPSPSPVPAVPAEPPAPAPAPPPAPSPAPVDAAEVARKLKEQFRSCMARVMVGLLSPYRRTDASTGKITCTADFKHLARKLTHFVMLKELKHCRAVEELVVTDSVKSKAKTFIKKYMKKFGPVYTRPADEAD</sequence>
<keyword evidence="5" id="KW-0489">Methyltransferase</keyword>
<keyword evidence="6" id="KW-1185">Reference proteome</keyword>
<dbReference type="GO" id="GO:0032259">
    <property type="term" value="P:methylation"/>
    <property type="evidence" value="ECO:0007669"/>
    <property type="project" value="UniProtKB-KW"/>
</dbReference>
<dbReference type="Pfam" id="PF08236">
    <property type="entry name" value="SRI"/>
    <property type="match status" value="1"/>
</dbReference>
<comment type="caution">
    <text evidence="5">The sequence shown here is derived from an EMBL/GenBank/DDBJ whole genome shotgun (WGS) entry which is preliminary data.</text>
</comment>
<evidence type="ECO:0000256" key="3">
    <source>
        <dbReference type="SAM" id="MobiDB-lite"/>
    </source>
</evidence>
<dbReference type="Proteomes" id="UP000037510">
    <property type="component" value="Unassembled WGS sequence"/>
</dbReference>
<feature type="compositionally biased region" description="Pro residues" evidence="3">
    <location>
        <begin position="1"/>
        <end position="38"/>
    </location>
</feature>
<reference evidence="5 6" key="1">
    <citation type="journal article" date="2015" name="Genome Biol. Evol.">
        <title>The genome of winter moth (Operophtera brumata) provides a genomic perspective on sexual dimorphism and phenology.</title>
        <authorList>
            <person name="Derks M.F."/>
            <person name="Smit S."/>
            <person name="Salis L."/>
            <person name="Schijlen E."/>
            <person name="Bossers A."/>
            <person name="Mateman C."/>
            <person name="Pijl A.S."/>
            <person name="de Ridder D."/>
            <person name="Groenen M.A."/>
            <person name="Visser M.E."/>
            <person name="Megens H.J."/>
        </authorList>
    </citation>
    <scope>NUCLEOTIDE SEQUENCE [LARGE SCALE GENOMIC DNA]</scope>
    <source>
        <strain evidence="5">WM2013NL</strain>
        <tissue evidence="5">Head and thorax</tissue>
    </source>
</reference>
<dbReference type="GO" id="GO:0006355">
    <property type="term" value="P:regulation of DNA-templated transcription"/>
    <property type="evidence" value="ECO:0007669"/>
    <property type="project" value="InterPro"/>
</dbReference>
<keyword evidence="2" id="KW-0539">Nucleus</keyword>
<organism evidence="5 6">
    <name type="scientific">Operophtera brumata</name>
    <name type="common">Winter moth</name>
    <name type="synonym">Phalaena brumata</name>
    <dbReference type="NCBI Taxonomy" id="104452"/>
    <lineage>
        <taxon>Eukaryota</taxon>
        <taxon>Metazoa</taxon>
        <taxon>Ecdysozoa</taxon>
        <taxon>Arthropoda</taxon>
        <taxon>Hexapoda</taxon>
        <taxon>Insecta</taxon>
        <taxon>Pterygota</taxon>
        <taxon>Neoptera</taxon>
        <taxon>Endopterygota</taxon>
        <taxon>Lepidoptera</taxon>
        <taxon>Glossata</taxon>
        <taxon>Ditrysia</taxon>
        <taxon>Geometroidea</taxon>
        <taxon>Geometridae</taxon>
        <taxon>Larentiinae</taxon>
        <taxon>Operophtera</taxon>
    </lineage>
</organism>
<name>A0A0L7KVP2_OPEBR</name>
<comment type="subcellular location">
    <subcellularLocation>
        <location evidence="1">Nucleus</location>
    </subcellularLocation>
</comment>
<proteinExistence type="predicted"/>
<dbReference type="InterPro" id="IPR013257">
    <property type="entry name" value="SRI"/>
</dbReference>
<feature type="region of interest" description="Disordered" evidence="3">
    <location>
        <begin position="1"/>
        <end position="42"/>
    </location>
</feature>
<evidence type="ECO:0000313" key="5">
    <source>
        <dbReference type="EMBL" id="KOB67347.1"/>
    </source>
</evidence>
<evidence type="ECO:0000256" key="2">
    <source>
        <dbReference type="ARBA" id="ARBA00023242"/>
    </source>
</evidence>
<evidence type="ECO:0000256" key="1">
    <source>
        <dbReference type="ARBA" id="ARBA00004123"/>
    </source>
</evidence>
<dbReference type="AlphaFoldDB" id="A0A0L7KVP2"/>
<dbReference type="PANTHER" id="PTHR46711:SF1">
    <property type="entry name" value="HISTONE-LYSINE N-METHYLTRANSFERASE SETD2"/>
    <property type="match status" value="1"/>
</dbReference>
<dbReference type="Gene3D" id="1.10.1740.100">
    <property type="entry name" value="Set2, Rpb1 interacting domain"/>
    <property type="match status" value="1"/>
</dbReference>
<keyword evidence="5" id="KW-0808">Transferase</keyword>
<feature type="domain" description="Set2 Rpb1 interacting" evidence="4">
    <location>
        <begin position="57"/>
        <end position="135"/>
    </location>
</feature>
<dbReference type="PANTHER" id="PTHR46711">
    <property type="entry name" value="HISTONE-LYSINE N-METHYLTRANSFERASE SETD2"/>
    <property type="match status" value="1"/>
</dbReference>
<dbReference type="GO" id="GO:0005694">
    <property type="term" value="C:chromosome"/>
    <property type="evidence" value="ECO:0007669"/>
    <property type="project" value="InterPro"/>
</dbReference>
<accession>A0A0L7KVP2</accession>
<dbReference type="EMBL" id="JTDY01005124">
    <property type="protein sequence ID" value="KOB67347.1"/>
    <property type="molecule type" value="Genomic_DNA"/>
</dbReference>
<dbReference type="STRING" id="104452.A0A0L7KVP2"/>
<dbReference type="InterPro" id="IPR038190">
    <property type="entry name" value="SRI_sf"/>
</dbReference>
<evidence type="ECO:0000313" key="6">
    <source>
        <dbReference type="Proteomes" id="UP000037510"/>
    </source>
</evidence>
<dbReference type="GO" id="GO:0046975">
    <property type="term" value="F:histone H3K36 methyltransferase activity"/>
    <property type="evidence" value="ECO:0007669"/>
    <property type="project" value="InterPro"/>
</dbReference>